<gene>
    <name evidence="1" type="ORF">F3D66_21320</name>
</gene>
<name>A0A5M5DSB2_BACOV</name>
<reference evidence="1 2" key="1">
    <citation type="journal article" date="2019" name="Nat. Med.">
        <title>A library of human gut bacterial isolates paired with longitudinal multiomics data enables mechanistic microbiome research.</title>
        <authorList>
            <person name="Poyet M."/>
            <person name="Groussin M."/>
            <person name="Gibbons S.M."/>
            <person name="Avila-Pacheco J."/>
            <person name="Jiang X."/>
            <person name="Kearney S.M."/>
            <person name="Perrotta A.R."/>
            <person name="Berdy B."/>
            <person name="Zhao S."/>
            <person name="Lieberman T.D."/>
            <person name="Swanson P.K."/>
            <person name="Smith M."/>
            <person name="Roesemann S."/>
            <person name="Alexander J.E."/>
            <person name="Rich S.A."/>
            <person name="Livny J."/>
            <person name="Vlamakis H."/>
            <person name="Clish C."/>
            <person name="Bullock K."/>
            <person name="Deik A."/>
            <person name="Scott J."/>
            <person name="Pierce K.A."/>
            <person name="Xavier R.J."/>
            <person name="Alm E.J."/>
        </authorList>
    </citation>
    <scope>NUCLEOTIDE SEQUENCE [LARGE SCALE GENOMIC DNA]</scope>
    <source>
        <strain evidence="1 2">BIOML-A134</strain>
    </source>
</reference>
<organism evidence="1 2">
    <name type="scientific">Bacteroides ovatus</name>
    <dbReference type="NCBI Taxonomy" id="28116"/>
    <lineage>
        <taxon>Bacteria</taxon>
        <taxon>Pseudomonadati</taxon>
        <taxon>Bacteroidota</taxon>
        <taxon>Bacteroidia</taxon>
        <taxon>Bacteroidales</taxon>
        <taxon>Bacteroidaceae</taxon>
        <taxon>Bacteroides</taxon>
    </lineage>
</organism>
<comment type="caution">
    <text evidence="1">The sequence shown here is derived from an EMBL/GenBank/DDBJ whole genome shotgun (WGS) entry which is preliminary data.</text>
</comment>
<dbReference type="EMBL" id="VWKB01000032">
    <property type="protein sequence ID" value="KAA4092565.1"/>
    <property type="molecule type" value="Genomic_DNA"/>
</dbReference>
<keyword evidence="2" id="KW-1185">Reference proteome</keyword>
<protein>
    <submittedName>
        <fullName evidence="1">Uncharacterized protein</fullName>
    </submittedName>
</protein>
<sequence length="76" mass="8571">MDSTNLAIYNRFTSLVLRRLGINGTPYEIQQIGLACQSIIKDNPIIINEKGEIHEEIILAGVIKARNLIRNPNQQL</sequence>
<accession>A0A5M5DSB2</accession>
<evidence type="ECO:0000313" key="2">
    <source>
        <dbReference type="Proteomes" id="UP000473905"/>
    </source>
</evidence>
<proteinExistence type="predicted"/>
<dbReference type="Proteomes" id="UP000473905">
    <property type="component" value="Unassembled WGS sequence"/>
</dbReference>
<dbReference type="AlphaFoldDB" id="A0A5M5DSB2"/>
<evidence type="ECO:0000313" key="1">
    <source>
        <dbReference type="EMBL" id="KAA4092565.1"/>
    </source>
</evidence>